<feature type="region of interest" description="Disordered" evidence="1">
    <location>
        <begin position="1"/>
        <end position="43"/>
    </location>
</feature>
<evidence type="ECO:0000313" key="3">
    <source>
        <dbReference type="Proteomes" id="UP000823775"/>
    </source>
</evidence>
<dbReference type="EMBL" id="JACEIK010005722">
    <property type="protein sequence ID" value="MCE0482091.1"/>
    <property type="molecule type" value="Genomic_DNA"/>
</dbReference>
<evidence type="ECO:0000256" key="1">
    <source>
        <dbReference type="SAM" id="MobiDB-lite"/>
    </source>
</evidence>
<name>A0ABS8VRD3_DATST</name>
<evidence type="ECO:0000313" key="2">
    <source>
        <dbReference type="EMBL" id="MCE0482091.1"/>
    </source>
</evidence>
<reference evidence="2 3" key="1">
    <citation type="journal article" date="2021" name="BMC Genomics">
        <title>Datura genome reveals duplications of psychoactive alkaloid biosynthetic genes and high mutation rate following tissue culture.</title>
        <authorList>
            <person name="Rajewski A."/>
            <person name="Carter-House D."/>
            <person name="Stajich J."/>
            <person name="Litt A."/>
        </authorList>
    </citation>
    <scope>NUCLEOTIDE SEQUENCE [LARGE SCALE GENOMIC DNA]</scope>
    <source>
        <strain evidence="2">AR-01</strain>
    </source>
</reference>
<protein>
    <submittedName>
        <fullName evidence="2">Uncharacterized protein</fullName>
    </submittedName>
</protein>
<sequence>MFGSRGPPEKMKREKHRGRFTAAVGTKGGNSEREGRKKGGGATCGGFFGGGGSIYWPEMRGTKGERGEVCDA</sequence>
<proteinExistence type="predicted"/>
<keyword evidence="3" id="KW-1185">Reference proteome</keyword>
<dbReference type="Proteomes" id="UP000823775">
    <property type="component" value="Unassembled WGS sequence"/>
</dbReference>
<organism evidence="2 3">
    <name type="scientific">Datura stramonium</name>
    <name type="common">Jimsonweed</name>
    <name type="synonym">Common thornapple</name>
    <dbReference type="NCBI Taxonomy" id="4076"/>
    <lineage>
        <taxon>Eukaryota</taxon>
        <taxon>Viridiplantae</taxon>
        <taxon>Streptophyta</taxon>
        <taxon>Embryophyta</taxon>
        <taxon>Tracheophyta</taxon>
        <taxon>Spermatophyta</taxon>
        <taxon>Magnoliopsida</taxon>
        <taxon>eudicotyledons</taxon>
        <taxon>Gunneridae</taxon>
        <taxon>Pentapetalae</taxon>
        <taxon>asterids</taxon>
        <taxon>lamiids</taxon>
        <taxon>Solanales</taxon>
        <taxon>Solanaceae</taxon>
        <taxon>Solanoideae</taxon>
        <taxon>Datureae</taxon>
        <taxon>Datura</taxon>
    </lineage>
</organism>
<gene>
    <name evidence="2" type="ORF">HAX54_040486</name>
</gene>
<accession>A0ABS8VRD3</accession>
<comment type="caution">
    <text evidence="2">The sequence shown here is derived from an EMBL/GenBank/DDBJ whole genome shotgun (WGS) entry which is preliminary data.</text>
</comment>